<dbReference type="AlphaFoldDB" id="A0A1I2PVM1"/>
<organism evidence="3 4">
    <name type="scientific">Planifilum fulgidum</name>
    <dbReference type="NCBI Taxonomy" id="201973"/>
    <lineage>
        <taxon>Bacteria</taxon>
        <taxon>Bacillati</taxon>
        <taxon>Bacillota</taxon>
        <taxon>Bacilli</taxon>
        <taxon>Bacillales</taxon>
        <taxon>Thermoactinomycetaceae</taxon>
        <taxon>Planifilum</taxon>
    </lineage>
</organism>
<dbReference type="Proteomes" id="UP000198661">
    <property type="component" value="Unassembled WGS sequence"/>
</dbReference>
<evidence type="ECO:0000313" key="3">
    <source>
        <dbReference type="EMBL" id="SFG20325.1"/>
    </source>
</evidence>
<evidence type="ECO:0008006" key="5">
    <source>
        <dbReference type="Google" id="ProtNLM"/>
    </source>
</evidence>
<evidence type="ECO:0000313" key="4">
    <source>
        <dbReference type="Proteomes" id="UP000198661"/>
    </source>
</evidence>
<dbReference type="EMBL" id="FOOK01000020">
    <property type="protein sequence ID" value="SFG20325.1"/>
    <property type="molecule type" value="Genomic_DNA"/>
</dbReference>
<sequence>MKNLLKIFILFFVVFLFSGCQLALPKADPPAPQAESKPKSEPASKPAQPSASYPRPMTFGDWPEDETKFAVDNPRSQFRPNESITYCFEDHKPMFTHEVRVRVVRETGEVIKEQKVNVDALSFGSIYTFHDGLPWLQPGKYRVEVYRDRDQTLMSKGTFEVIP</sequence>
<feature type="chain" id="PRO_5011658561" description="YtkA-like" evidence="2">
    <location>
        <begin position="24"/>
        <end position="163"/>
    </location>
</feature>
<feature type="region of interest" description="Disordered" evidence="1">
    <location>
        <begin position="27"/>
        <end position="64"/>
    </location>
</feature>
<evidence type="ECO:0000256" key="1">
    <source>
        <dbReference type="SAM" id="MobiDB-lite"/>
    </source>
</evidence>
<evidence type="ECO:0000256" key="2">
    <source>
        <dbReference type="SAM" id="SignalP"/>
    </source>
</evidence>
<proteinExistence type="predicted"/>
<protein>
    <recommendedName>
        <fullName evidence="5">YtkA-like</fullName>
    </recommendedName>
</protein>
<feature type="signal peptide" evidence="2">
    <location>
        <begin position="1"/>
        <end position="23"/>
    </location>
</feature>
<keyword evidence="4" id="KW-1185">Reference proteome</keyword>
<keyword evidence="2" id="KW-0732">Signal</keyword>
<reference evidence="3 4" key="1">
    <citation type="submission" date="2016-10" db="EMBL/GenBank/DDBJ databases">
        <authorList>
            <person name="de Groot N.N."/>
        </authorList>
    </citation>
    <scope>NUCLEOTIDE SEQUENCE [LARGE SCALE GENOMIC DNA]</scope>
    <source>
        <strain evidence="3 4">DSM 44945</strain>
    </source>
</reference>
<accession>A0A1I2PVM1</accession>
<dbReference type="PROSITE" id="PS51257">
    <property type="entry name" value="PROKAR_LIPOPROTEIN"/>
    <property type="match status" value="1"/>
</dbReference>
<name>A0A1I2PVM1_9BACL</name>
<gene>
    <name evidence="3" type="ORF">SAMN04488025_12061</name>
</gene>